<dbReference type="Pfam" id="PF01594">
    <property type="entry name" value="AI-2E_transport"/>
    <property type="match status" value="1"/>
</dbReference>
<feature type="transmembrane region" description="Helical" evidence="6">
    <location>
        <begin position="94"/>
        <end position="116"/>
    </location>
</feature>
<comment type="similarity">
    <text evidence="2">Belongs to the autoinducer-2 exporter (AI-2E) (TC 2.A.86) family.</text>
</comment>
<evidence type="ECO:0000313" key="8">
    <source>
        <dbReference type="Proteomes" id="UP000199531"/>
    </source>
</evidence>
<dbReference type="EMBL" id="FOCW01000001">
    <property type="protein sequence ID" value="SEM99007.1"/>
    <property type="molecule type" value="Genomic_DNA"/>
</dbReference>
<evidence type="ECO:0000256" key="2">
    <source>
        <dbReference type="ARBA" id="ARBA00009773"/>
    </source>
</evidence>
<evidence type="ECO:0000256" key="4">
    <source>
        <dbReference type="ARBA" id="ARBA00022989"/>
    </source>
</evidence>
<sequence>MPDQPPLPPATPLAPSPVVTGLRGDEPEAESATAAFSKRRLLTWTLILLNVTLVIFLLKWADAFFMPLVAGIFLSYTLGPIVDFLQSRMRLPRALGSAVAIVAFMGVIGGIGYAVWWQAIDLAESMPESINRITRSVRQVQVDRSSSLSKLNQAARAVDNALKSGGTGSTRATQSATAQAAPPQEGVSSMLMQRALRVMGGLGTLGSVLLLAYFLLTAGDSFRRKTVRVVGSRWQHKRVTVELLDDIHSSVQKYLGSLVLVNLLLGLLTYMVLVAQGFRNAEIWATLAGILHVIPYVGPLLTAIGVFIAGVQQWGAIVPAVLAAGSTLVVAALVGSIAYAWILGRIANINHSAQFIALLFFGWLWGALGLLIAIPLVVVIKVIAARVDALHPVAEFLRE</sequence>
<feature type="transmembrane region" description="Helical" evidence="6">
    <location>
        <begin position="195"/>
        <end position="216"/>
    </location>
</feature>
<name>A0A1H8CXU7_9BURK</name>
<gene>
    <name evidence="7" type="ORF">SAMN02745977_00069</name>
</gene>
<accession>A0A1H8CXU7</accession>
<dbReference type="GO" id="GO:0016020">
    <property type="term" value="C:membrane"/>
    <property type="evidence" value="ECO:0007669"/>
    <property type="project" value="UniProtKB-SubCell"/>
</dbReference>
<keyword evidence="5 6" id="KW-0472">Membrane</keyword>
<feature type="transmembrane region" description="Helical" evidence="6">
    <location>
        <begin position="254"/>
        <end position="278"/>
    </location>
</feature>
<feature type="transmembrane region" description="Helical" evidence="6">
    <location>
        <begin position="355"/>
        <end position="380"/>
    </location>
</feature>
<evidence type="ECO:0000313" key="7">
    <source>
        <dbReference type="EMBL" id="SEM99007.1"/>
    </source>
</evidence>
<proteinExistence type="inferred from homology"/>
<dbReference type="GO" id="GO:0055085">
    <property type="term" value="P:transmembrane transport"/>
    <property type="evidence" value="ECO:0007669"/>
    <property type="project" value="TreeGrafter"/>
</dbReference>
<protein>
    <submittedName>
        <fullName evidence="7">Predicted PurR-regulated permease PerM</fullName>
    </submittedName>
</protein>
<feature type="transmembrane region" description="Helical" evidence="6">
    <location>
        <begin position="320"/>
        <end position="343"/>
    </location>
</feature>
<feature type="transmembrane region" description="Helical" evidence="6">
    <location>
        <begin position="41"/>
        <end position="58"/>
    </location>
</feature>
<evidence type="ECO:0000256" key="1">
    <source>
        <dbReference type="ARBA" id="ARBA00004141"/>
    </source>
</evidence>
<dbReference type="RefSeq" id="WP_091812699.1">
    <property type="nucleotide sequence ID" value="NZ_FOCW01000001.1"/>
</dbReference>
<dbReference type="PANTHER" id="PTHR21716:SF16">
    <property type="entry name" value="BLL1467 PROTEIN"/>
    <property type="match status" value="1"/>
</dbReference>
<evidence type="ECO:0000256" key="3">
    <source>
        <dbReference type="ARBA" id="ARBA00022692"/>
    </source>
</evidence>
<dbReference type="AlphaFoldDB" id="A0A1H8CXU7"/>
<reference evidence="7 8" key="1">
    <citation type="submission" date="2016-10" db="EMBL/GenBank/DDBJ databases">
        <authorList>
            <person name="de Groot N.N."/>
        </authorList>
    </citation>
    <scope>NUCLEOTIDE SEQUENCE [LARGE SCALE GENOMIC DNA]</scope>
    <source>
        <strain evidence="7 8">DSM 15123</strain>
    </source>
</reference>
<feature type="transmembrane region" description="Helical" evidence="6">
    <location>
        <begin position="284"/>
        <end position="308"/>
    </location>
</feature>
<keyword evidence="8" id="KW-1185">Reference proteome</keyword>
<dbReference type="Proteomes" id="UP000199531">
    <property type="component" value="Unassembled WGS sequence"/>
</dbReference>
<dbReference type="OrthoDB" id="8566218at2"/>
<dbReference type="InterPro" id="IPR002549">
    <property type="entry name" value="AI-2E-like"/>
</dbReference>
<organism evidence="7 8">
    <name type="scientific">Brachymonas denitrificans DSM 15123</name>
    <dbReference type="NCBI Taxonomy" id="1121117"/>
    <lineage>
        <taxon>Bacteria</taxon>
        <taxon>Pseudomonadati</taxon>
        <taxon>Pseudomonadota</taxon>
        <taxon>Betaproteobacteria</taxon>
        <taxon>Burkholderiales</taxon>
        <taxon>Comamonadaceae</taxon>
        <taxon>Brachymonas</taxon>
    </lineage>
</organism>
<evidence type="ECO:0000256" key="5">
    <source>
        <dbReference type="ARBA" id="ARBA00023136"/>
    </source>
</evidence>
<feature type="transmembrane region" description="Helical" evidence="6">
    <location>
        <begin position="64"/>
        <end position="82"/>
    </location>
</feature>
<evidence type="ECO:0000256" key="6">
    <source>
        <dbReference type="SAM" id="Phobius"/>
    </source>
</evidence>
<comment type="subcellular location">
    <subcellularLocation>
        <location evidence="1">Membrane</location>
        <topology evidence="1">Multi-pass membrane protein</topology>
    </subcellularLocation>
</comment>
<keyword evidence="3 6" id="KW-0812">Transmembrane</keyword>
<keyword evidence="4 6" id="KW-1133">Transmembrane helix</keyword>
<dbReference type="PANTHER" id="PTHR21716">
    <property type="entry name" value="TRANSMEMBRANE PROTEIN"/>
    <property type="match status" value="1"/>
</dbReference>